<dbReference type="OrthoDB" id="441660at2759"/>
<dbReference type="Proteomes" id="UP000593567">
    <property type="component" value="Unassembled WGS sequence"/>
</dbReference>
<dbReference type="InterPro" id="IPR016187">
    <property type="entry name" value="CTDL_fold"/>
</dbReference>
<dbReference type="InterPro" id="IPR003609">
    <property type="entry name" value="Pan_app"/>
</dbReference>
<accession>A0A7J7ISF4</accession>
<comment type="caution">
    <text evidence="3">The sequence shown here is derived from an EMBL/GenBank/DDBJ whole genome shotgun (WGS) entry which is preliminary data.</text>
</comment>
<dbReference type="InterPro" id="IPR001304">
    <property type="entry name" value="C-type_lectin-like"/>
</dbReference>
<reference evidence="3" key="1">
    <citation type="submission" date="2020-06" db="EMBL/GenBank/DDBJ databases">
        <title>Draft genome of Bugula neritina, a colonial animal packing powerful symbionts and potential medicines.</title>
        <authorList>
            <person name="Rayko M."/>
        </authorList>
    </citation>
    <scope>NUCLEOTIDE SEQUENCE [LARGE SCALE GENOMIC DNA]</scope>
    <source>
        <strain evidence="3">Kwan_BN1</strain>
    </source>
</reference>
<dbReference type="CDD" id="cd00037">
    <property type="entry name" value="CLECT"/>
    <property type="match status" value="1"/>
</dbReference>
<evidence type="ECO:0000259" key="2">
    <source>
        <dbReference type="PROSITE" id="PS50948"/>
    </source>
</evidence>
<evidence type="ECO:0000313" key="3">
    <source>
        <dbReference type="EMBL" id="KAF6016820.1"/>
    </source>
</evidence>
<dbReference type="SUPFAM" id="SSF56436">
    <property type="entry name" value="C-type lectin-like"/>
    <property type="match status" value="1"/>
</dbReference>
<feature type="signal peptide" evidence="1">
    <location>
        <begin position="1"/>
        <end position="16"/>
    </location>
</feature>
<dbReference type="SMART" id="SM00034">
    <property type="entry name" value="CLECT"/>
    <property type="match status" value="1"/>
</dbReference>
<proteinExistence type="predicted"/>
<dbReference type="AlphaFoldDB" id="A0A7J7ISF4"/>
<dbReference type="PROSITE" id="PS50948">
    <property type="entry name" value="PAN"/>
    <property type="match status" value="1"/>
</dbReference>
<protein>
    <recommendedName>
        <fullName evidence="2">Apple domain-containing protein</fullName>
    </recommendedName>
</protein>
<sequence>MKCSLVLHYLVPVILGIHLLKFGKAEIVENFVLAKSGKLLDVYVNVSAASRIECAALCLSSRKCEAFAVNISANPIVCQLSTHPSIDIANSSGSYGYLMYNKETPQCDDGWIRNPASGQCFWFEQKLLHHADAQLNCEMKGGTLAMLKTTQSRIWLINFWTKSTDWDAKFILLGGYRKDDVFMWDDNSPVNMAYVSMKHFRIDDDCMKIDKRDSSFRSKKCEVGTPIPSLCQKSY</sequence>
<dbReference type="InterPro" id="IPR016186">
    <property type="entry name" value="C-type_lectin-like/link_sf"/>
</dbReference>
<dbReference type="Gene3D" id="3.10.100.10">
    <property type="entry name" value="Mannose-Binding Protein A, subunit A"/>
    <property type="match status" value="1"/>
</dbReference>
<evidence type="ECO:0000313" key="4">
    <source>
        <dbReference type="Proteomes" id="UP000593567"/>
    </source>
</evidence>
<keyword evidence="4" id="KW-1185">Reference proteome</keyword>
<feature type="domain" description="Apple" evidence="2">
    <location>
        <begin position="28"/>
        <end position="104"/>
    </location>
</feature>
<organism evidence="3 4">
    <name type="scientific">Bugula neritina</name>
    <name type="common">Brown bryozoan</name>
    <name type="synonym">Sertularia neritina</name>
    <dbReference type="NCBI Taxonomy" id="10212"/>
    <lineage>
        <taxon>Eukaryota</taxon>
        <taxon>Metazoa</taxon>
        <taxon>Spiralia</taxon>
        <taxon>Lophotrochozoa</taxon>
        <taxon>Bryozoa</taxon>
        <taxon>Gymnolaemata</taxon>
        <taxon>Cheilostomatida</taxon>
        <taxon>Flustrina</taxon>
        <taxon>Buguloidea</taxon>
        <taxon>Bugulidae</taxon>
        <taxon>Bugula</taxon>
    </lineage>
</organism>
<gene>
    <name evidence="3" type="ORF">EB796_024884</name>
</gene>
<evidence type="ECO:0000256" key="1">
    <source>
        <dbReference type="SAM" id="SignalP"/>
    </source>
</evidence>
<feature type="chain" id="PRO_5029680317" description="Apple domain-containing protein" evidence="1">
    <location>
        <begin position="17"/>
        <end position="235"/>
    </location>
</feature>
<dbReference type="EMBL" id="VXIV02003464">
    <property type="protein sequence ID" value="KAF6016820.1"/>
    <property type="molecule type" value="Genomic_DNA"/>
</dbReference>
<keyword evidence="1" id="KW-0732">Signal</keyword>
<name>A0A7J7ISF4_BUGNE</name>